<comment type="similarity">
    <text evidence="2">Belongs to the purine permeases (TC 2.A.7.14) family.</text>
</comment>
<evidence type="ECO:0000256" key="2">
    <source>
        <dbReference type="ARBA" id="ARBA00006213"/>
    </source>
</evidence>
<dbReference type="AlphaFoldDB" id="A0AAD4J9Z3"/>
<proteinExistence type="inferred from homology"/>
<evidence type="ECO:0000256" key="6">
    <source>
        <dbReference type="ARBA" id="ARBA00023136"/>
    </source>
</evidence>
<evidence type="ECO:0000256" key="7">
    <source>
        <dbReference type="SAM" id="Phobius"/>
    </source>
</evidence>
<accession>A0AAD4J9Z3</accession>
<evidence type="ECO:0000256" key="5">
    <source>
        <dbReference type="ARBA" id="ARBA00022989"/>
    </source>
</evidence>
<dbReference type="Proteomes" id="UP001190926">
    <property type="component" value="Unassembled WGS sequence"/>
</dbReference>
<keyword evidence="4 7" id="KW-0812">Transmembrane</keyword>
<reference evidence="8 9" key="1">
    <citation type="journal article" date="2021" name="Nat. Commun.">
        <title>Incipient diploidization of the medicinal plant Perilla within 10,000 years.</title>
        <authorList>
            <person name="Zhang Y."/>
            <person name="Shen Q."/>
            <person name="Leng L."/>
            <person name="Zhang D."/>
            <person name="Chen S."/>
            <person name="Shi Y."/>
            <person name="Ning Z."/>
            <person name="Chen S."/>
        </authorList>
    </citation>
    <scope>NUCLEOTIDE SEQUENCE [LARGE SCALE GENOMIC DNA]</scope>
    <source>
        <strain evidence="9">cv. PC099</strain>
    </source>
</reference>
<feature type="transmembrane region" description="Helical" evidence="7">
    <location>
        <begin position="102"/>
        <end position="123"/>
    </location>
</feature>
<evidence type="ECO:0000313" key="9">
    <source>
        <dbReference type="Proteomes" id="UP001190926"/>
    </source>
</evidence>
<comment type="subcellular location">
    <subcellularLocation>
        <location evidence="1">Membrane</location>
        <topology evidence="1">Multi-pass membrane protein</topology>
    </subcellularLocation>
</comment>
<sequence>MSRPSFSGFSTRLTLQSIFIGMFLAISNYLISWGTSYLPISTSSLLLSSQLAFNLVFSIAMVKQKVTFTNLNCVILLTLSSVLLALSSSDDRPLGLTRRDRWLPAVAGFNLVLGWNLAVAGLYTQSSLCPSDHYE</sequence>
<dbReference type="PANTHER" id="PTHR31376:SF3">
    <property type="entry name" value="PURINE PERMEASE 4-RELATED"/>
    <property type="match status" value="1"/>
</dbReference>
<feature type="transmembrane region" description="Helical" evidence="7">
    <location>
        <begin position="12"/>
        <end position="31"/>
    </location>
</feature>
<feature type="transmembrane region" description="Helical" evidence="7">
    <location>
        <begin position="37"/>
        <end position="57"/>
    </location>
</feature>
<comment type="caution">
    <text evidence="8">The sequence shown here is derived from an EMBL/GenBank/DDBJ whole genome shotgun (WGS) entry which is preliminary data.</text>
</comment>
<keyword evidence="9" id="KW-1185">Reference proteome</keyword>
<keyword evidence="5 7" id="KW-1133">Transmembrane helix</keyword>
<keyword evidence="3" id="KW-0813">Transport</keyword>
<organism evidence="8 9">
    <name type="scientific">Perilla frutescens var. hirtella</name>
    <name type="common">Perilla citriodora</name>
    <name type="synonym">Perilla setoyensis</name>
    <dbReference type="NCBI Taxonomy" id="608512"/>
    <lineage>
        <taxon>Eukaryota</taxon>
        <taxon>Viridiplantae</taxon>
        <taxon>Streptophyta</taxon>
        <taxon>Embryophyta</taxon>
        <taxon>Tracheophyta</taxon>
        <taxon>Spermatophyta</taxon>
        <taxon>Magnoliopsida</taxon>
        <taxon>eudicotyledons</taxon>
        <taxon>Gunneridae</taxon>
        <taxon>Pentapetalae</taxon>
        <taxon>asterids</taxon>
        <taxon>lamiids</taxon>
        <taxon>Lamiales</taxon>
        <taxon>Lamiaceae</taxon>
        <taxon>Nepetoideae</taxon>
        <taxon>Elsholtzieae</taxon>
        <taxon>Perilla</taxon>
    </lineage>
</organism>
<dbReference type="EMBL" id="SDAM02000103">
    <property type="protein sequence ID" value="KAH6829925.1"/>
    <property type="molecule type" value="Genomic_DNA"/>
</dbReference>
<dbReference type="Pfam" id="PF16913">
    <property type="entry name" value="PUNUT"/>
    <property type="match status" value="1"/>
</dbReference>
<dbReference type="PANTHER" id="PTHR31376">
    <property type="entry name" value="OS09G0467300 PROTEIN-RELATED"/>
    <property type="match status" value="1"/>
</dbReference>
<dbReference type="InterPro" id="IPR037185">
    <property type="entry name" value="EmrE-like"/>
</dbReference>
<feature type="transmembrane region" description="Helical" evidence="7">
    <location>
        <begin position="69"/>
        <end position="87"/>
    </location>
</feature>
<evidence type="ECO:0000256" key="4">
    <source>
        <dbReference type="ARBA" id="ARBA00022692"/>
    </source>
</evidence>
<evidence type="ECO:0000256" key="3">
    <source>
        <dbReference type="ARBA" id="ARBA00022448"/>
    </source>
</evidence>
<dbReference type="InterPro" id="IPR030182">
    <property type="entry name" value="PUP_plant"/>
</dbReference>
<dbReference type="GO" id="GO:0015211">
    <property type="term" value="F:purine nucleoside transmembrane transporter activity"/>
    <property type="evidence" value="ECO:0007669"/>
    <property type="project" value="InterPro"/>
</dbReference>
<dbReference type="GO" id="GO:0005345">
    <property type="term" value="F:purine nucleobase transmembrane transporter activity"/>
    <property type="evidence" value="ECO:0007669"/>
    <property type="project" value="UniProtKB-ARBA"/>
</dbReference>
<evidence type="ECO:0000313" key="8">
    <source>
        <dbReference type="EMBL" id="KAH6829925.1"/>
    </source>
</evidence>
<name>A0AAD4J9Z3_PERFH</name>
<gene>
    <name evidence="8" type="ORF">C2S53_018696</name>
</gene>
<evidence type="ECO:0000256" key="1">
    <source>
        <dbReference type="ARBA" id="ARBA00004141"/>
    </source>
</evidence>
<dbReference type="SUPFAM" id="SSF103481">
    <property type="entry name" value="Multidrug resistance efflux transporter EmrE"/>
    <property type="match status" value="1"/>
</dbReference>
<protein>
    <submittedName>
        <fullName evidence="8">Purine permease 4</fullName>
    </submittedName>
</protein>
<keyword evidence="6 7" id="KW-0472">Membrane</keyword>
<dbReference type="GO" id="GO:0016020">
    <property type="term" value="C:membrane"/>
    <property type="evidence" value="ECO:0007669"/>
    <property type="project" value="UniProtKB-SubCell"/>
</dbReference>